<dbReference type="RefSeq" id="WP_088571111.1">
    <property type="nucleotide sequence ID" value="NZ_FYEK01000027.1"/>
</dbReference>
<gene>
    <name evidence="1" type="ORF">SAMN02746019_00008610</name>
</gene>
<dbReference type="InterPro" id="IPR014846">
    <property type="entry name" value="DUF1786_pyruvate_format-lyase"/>
</dbReference>
<keyword evidence="2" id="KW-1185">Reference proteome</keyword>
<evidence type="ECO:0000313" key="2">
    <source>
        <dbReference type="Proteomes" id="UP000197025"/>
    </source>
</evidence>
<protein>
    <submittedName>
        <fullName evidence="1">Uncharacterized protein, DUF1786 family</fullName>
    </submittedName>
</protein>
<evidence type="ECO:0000313" key="1">
    <source>
        <dbReference type="EMBL" id="SNB64723.1"/>
    </source>
</evidence>
<dbReference type="Proteomes" id="UP000197025">
    <property type="component" value="Unassembled WGS sequence"/>
</dbReference>
<sequence length="376" mass="41352">MKILCVDIGTGTQDILLYDSEKELENAYQLVLPSPTMRVARAVRQATRERRPILLTGVLMGGGPCQWAVEDHLRAGLPVYATPEAAQTFNDDLDAVQAMGVRLVSEDEAARMGDRVVHLVLRDFDWEALRRAFEAFGVPLRPDGVAVAVFDHGAAPPGYSDRRFRFDYLAQRLAEHRALTVFAHRGEEIPAPLTRLQAVVRTVREAFDGPVVGMDTAPAAALGATLDPRVASWRQCLVVNIGNFHTLAFRLREGQVEGLFEHHTGFLDGEKLDRLLGRLAEGALGFEEVFDDMGHGALVFEVAPMRPEGVAVVGPRRGLLRGSRHPVYFAVPYGDMMLAGCFGLLCGFAACYPEFAPLIRDSLQGAPRPAPWEVER</sequence>
<dbReference type="InParanoid" id="A0A212QYV7"/>
<dbReference type="AlphaFoldDB" id="A0A212QYV7"/>
<proteinExistence type="predicted"/>
<dbReference type="OrthoDB" id="9777509at2"/>
<dbReference type="EMBL" id="FYEK01000027">
    <property type="protein sequence ID" value="SNB64723.1"/>
    <property type="molecule type" value="Genomic_DNA"/>
</dbReference>
<dbReference type="PIRSF" id="PIRSF029129">
    <property type="entry name" value="DUF1786_pyruvate_format-lyase"/>
    <property type="match status" value="1"/>
</dbReference>
<organism evidence="1 2">
    <name type="scientific">Thermoflexus hugenholtzii JAD2</name>
    <dbReference type="NCBI Taxonomy" id="877466"/>
    <lineage>
        <taxon>Bacteria</taxon>
        <taxon>Bacillati</taxon>
        <taxon>Chloroflexota</taxon>
        <taxon>Thermoflexia</taxon>
        <taxon>Thermoflexales</taxon>
        <taxon>Thermoflexaceae</taxon>
        <taxon>Thermoflexus</taxon>
    </lineage>
</organism>
<reference evidence="2" key="1">
    <citation type="submission" date="2017-06" db="EMBL/GenBank/DDBJ databases">
        <authorList>
            <person name="Varghese N."/>
            <person name="Submissions S."/>
        </authorList>
    </citation>
    <scope>NUCLEOTIDE SEQUENCE [LARGE SCALE GENOMIC DNA]</scope>
    <source>
        <strain evidence="2">JAD2</strain>
    </source>
</reference>
<dbReference type="Pfam" id="PF08735">
    <property type="entry name" value="DUF1786"/>
    <property type="match status" value="1"/>
</dbReference>
<accession>A0A212QYV7</accession>
<name>A0A212QYV7_9CHLR</name>